<proteinExistence type="inferred from homology"/>
<dbReference type="PROSITE" id="PS00491">
    <property type="entry name" value="PROLINE_PEPTIDASE"/>
    <property type="match status" value="1"/>
</dbReference>
<evidence type="ECO:0000313" key="12">
    <source>
        <dbReference type="Proteomes" id="UP001556709"/>
    </source>
</evidence>
<dbReference type="SUPFAM" id="SSF55920">
    <property type="entry name" value="Creatinase/aminopeptidase"/>
    <property type="match status" value="1"/>
</dbReference>
<evidence type="ECO:0000256" key="8">
    <source>
        <dbReference type="ARBA" id="ARBA00023049"/>
    </source>
</evidence>
<dbReference type="Proteomes" id="UP001556709">
    <property type="component" value="Unassembled WGS sequence"/>
</dbReference>
<comment type="catalytic activity">
    <reaction evidence="1">
        <text>Release of any N-terminal amino acid, including proline, that is linked to proline, even from a dipeptide or tripeptide.</text>
        <dbReference type="EC" id="3.4.11.9"/>
    </reaction>
</comment>
<dbReference type="RefSeq" id="WP_367959260.1">
    <property type="nucleotide sequence ID" value="NZ_JBAKFK010000003.1"/>
</dbReference>
<dbReference type="InterPro" id="IPR036005">
    <property type="entry name" value="Creatinase/aminopeptidase-like"/>
</dbReference>
<dbReference type="PANTHER" id="PTHR43226">
    <property type="entry name" value="XAA-PRO AMINOPEPTIDASE 3"/>
    <property type="match status" value="1"/>
</dbReference>
<dbReference type="InterPro" id="IPR052433">
    <property type="entry name" value="X-Pro_dipept-like"/>
</dbReference>
<dbReference type="Gene3D" id="3.40.350.10">
    <property type="entry name" value="Creatinase/prolidase N-terminal domain"/>
    <property type="match status" value="1"/>
</dbReference>
<feature type="domain" description="Aminopeptidase P N-terminal" evidence="10">
    <location>
        <begin position="1"/>
        <end position="135"/>
    </location>
</feature>
<evidence type="ECO:0000256" key="7">
    <source>
        <dbReference type="ARBA" id="ARBA00022801"/>
    </source>
</evidence>
<dbReference type="CDD" id="cd01087">
    <property type="entry name" value="Prolidase"/>
    <property type="match status" value="1"/>
</dbReference>
<dbReference type="GO" id="GO:0004177">
    <property type="term" value="F:aminopeptidase activity"/>
    <property type="evidence" value="ECO:0007669"/>
    <property type="project" value="UniProtKB-KW"/>
</dbReference>
<accession>A0ABV3TCR4</accession>
<keyword evidence="11" id="KW-0031">Aminopeptidase</keyword>
<dbReference type="InterPro" id="IPR029149">
    <property type="entry name" value="Creatin/AminoP/Spt16_N"/>
</dbReference>
<evidence type="ECO:0000256" key="9">
    <source>
        <dbReference type="ARBA" id="ARBA00023211"/>
    </source>
</evidence>
<dbReference type="Pfam" id="PF00557">
    <property type="entry name" value="Peptidase_M24"/>
    <property type="match status" value="1"/>
</dbReference>
<keyword evidence="5" id="KW-0645">Protease</keyword>
<organism evidence="11 12">
    <name type="scientific">Spiribacter pallidus</name>
    <dbReference type="NCBI Taxonomy" id="1987936"/>
    <lineage>
        <taxon>Bacteria</taxon>
        <taxon>Pseudomonadati</taxon>
        <taxon>Pseudomonadota</taxon>
        <taxon>Gammaproteobacteria</taxon>
        <taxon>Chromatiales</taxon>
        <taxon>Ectothiorhodospiraceae</taxon>
        <taxon>Spiribacter</taxon>
    </lineage>
</organism>
<comment type="cofactor">
    <cofactor evidence="2">
        <name>Mn(2+)</name>
        <dbReference type="ChEBI" id="CHEBI:29035"/>
    </cofactor>
</comment>
<dbReference type="SUPFAM" id="SSF53092">
    <property type="entry name" value="Creatinase/prolidase N-terminal domain"/>
    <property type="match status" value="1"/>
</dbReference>
<evidence type="ECO:0000256" key="1">
    <source>
        <dbReference type="ARBA" id="ARBA00001424"/>
    </source>
</evidence>
<comment type="similarity">
    <text evidence="3">Belongs to the peptidase M24B family.</text>
</comment>
<dbReference type="PANTHER" id="PTHR43226:SF4">
    <property type="entry name" value="XAA-PRO AMINOPEPTIDASE 3"/>
    <property type="match status" value="1"/>
</dbReference>
<keyword evidence="9" id="KW-0464">Manganese</keyword>
<dbReference type="Gene3D" id="3.90.230.10">
    <property type="entry name" value="Creatinase/methionine aminopeptidase superfamily"/>
    <property type="match status" value="1"/>
</dbReference>
<dbReference type="SMART" id="SM01011">
    <property type="entry name" value="AMP_N"/>
    <property type="match status" value="1"/>
</dbReference>
<name>A0ABV3TCR4_9GAMM</name>
<dbReference type="EC" id="3.4.11.9" evidence="4"/>
<dbReference type="Pfam" id="PF05195">
    <property type="entry name" value="AMP_N"/>
    <property type="match status" value="1"/>
</dbReference>
<dbReference type="EMBL" id="JBAKFM010000003">
    <property type="protein sequence ID" value="MEX0469424.1"/>
    <property type="molecule type" value="Genomic_DNA"/>
</dbReference>
<dbReference type="PRINTS" id="PR00599">
    <property type="entry name" value="MAPEPTIDASE"/>
</dbReference>
<keyword evidence="7" id="KW-0378">Hydrolase</keyword>
<evidence type="ECO:0000256" key="2">
    <source>
        <dbReference type="ARBA" id="ARBA00001936"/>
    </source>
</evidence>
<evidence type="ECO:0000256" key="5">
    <source>
        <dbReference type="ARBA" id="ARBA00022670"/>
    </source>
</evidence>
<evidence type="ECO:0000256" key="4">
    <source>
        <dbReference type="ARBA" id="ARBA00012574"/>
    </source>
</evidence>
<gene>
    <name evidence="11" type="ORF">V6X73_06775</name>
</gene>
<evidence type="ECO:0000256" key="6">
    <source>
        <dbReference type="ARBA" id="ARBA00022723"/>
    </source>
</evidence>
<sequence>MEMLEYRKRRQGLMAHLGEDGIAILPAAPERPRNRDVHHPYRQDSDFFYLTGFNEPDAVAVLVPGREAGAYILFSRERDPDREVWQGRTIGQTAAVDVYGADDAFPIDDIDDILPGLMEGRSKVYCTMGADPAFDQRLIGWVNALRGRARSGVRVPMEYVALEHVLHEMRLLKSRAEQSRMRYAARVTAAAHRRLLGVIRPGMREYEIEAELLYDFRRHNGHPAYPVIAGSGANACVLHYIANQAELCPGELILVDAGAEIDGYAADITRTLPVSGRFSAEQRAVYEVVLDAQRAALAQVRPGQHWNAGHEAATRVLTEGMVDLGLLSGGVDEALESGDYRRFFMHRTGHWLGMDVHDVGDYKVDGHWRELEPGMVLTVEPGLYIPPGSDVDARWQGIGVRIEDDCLITREGHENLTEAAPKAIDEIEAMMESAR</sequence>
<comment type="caution">
    <text evidence="11">The sequence shown here is derived from an EMBL/GenBank/DDBJ whole genome shotgun (WGS) entry which is preliminary data.</text>
</comment>
<evidence type="ECO:0000256" key="3">
    <source>
        <dbReference type="ARBA" id="ARBA00008766"/>
    </source>
</evidence>
<dbReference type="InterPro" id="IPR001131">
    <property type="entry name" value="Peptidase_M24B_aminopep-P_CS"/>
</dbReference>
<reference evidence="11 12" key="1">
    <citation type="submission" date="2024-02" db="EMBL/GenBank/DDBJ databases">
        <title>New especies of Spiribacter isolated from saline water.</title>
        <authorList>
            <person name="Leon M.J."/>
            <person name="De La Haba R."/>
            <person name="Sanchez-Porro C."/>
            <person name="Ventosa A."/>
        </authorList>
    </citation>
    <scope>NUCLEOTIDE SEQUENCE [LARGE SCALE GENOMIC DNA]</scope>
    <source>
        <strain evidence="12">ag22IC6-390</strain>
    </source>
</reference>
<protein>
    <recommendedName>
        <fullName evidence="4">Xaa-Pro aminopeptidase</fullName>
        <ecNumber evidence="4">3.4.11.9</ecNumber>
    </recommendedName>
</protein>
<keyword evidence="8" id="KW-0482">Metalloprotease</keyword>
<evidence type="ECO:0000313" key="11">
    <source>
        <dbReference type="EMBL" id="MEX0469424.1"/>
    </source>
</evidence>
<dbReference type="InterPro" id="IPR000994">
    <property type="entry name" value="Pept_M24"/>
</dbReference>
<evidence type="ECO:0000259" key="10">
    <source>
        <dbReference type="SMART" id="SM01011"/>
    </source>
</evidence>
<dbReference type="InterPro" id="IPR007865">
    <property type="entry name" value="Aminopep_P_N"/>
</dbReference>
<keyword evidence="6" id="KW-0479">Metal-binding</keyword>
<dbReference type="InterPro" id="IPR001714">
    <property type="entry name" value="Pept_M24_MAP"/>
</dbReference>
<keyword evidence="12" id="KW-1185">Reference proteome</keyword>